<keyword evidence="2" id="KW-1185">Reference proteome</keyword>
<reference evidence="1 2" key="1">
    <citation type="submission" date="2016-10" db="EMBL/GenBank/DDBJ databases">
        <authorList>
            <person name="de Groot N.N."/>
        </authorList>
    </citation>
    <scope>NUCLEOTIDE SEQUENCE [LARGE SCALE GENOMIC DNA]</scope>
    <source>
        <strain evidence="1 2">CGMCC 1.7056</strain>
    </source>
</reference>
<dbReference type="EMBL" id="FOLB01000003">
    <property type="protein sequence ID" value="SFC02375.1"/>
    <property type="molecule type" value="Genomic_DNA"/>
</dbReference>
<name>A0A1I1FST8_9ACTN</name>
<proteinExistence type="predicted"/>
<dbReference type="Proteomes" id="UP000198832">
    <property type="component" value="Unassembled WGS sequence"/>
</dbReference>
<accession>A0A1I1FST8</accession>
<protein>
    <submittedName>
        <fullName evidence="1">Uncharacterized protein</fullName>
    </submittedName>
</protein>
<evidence type="ECO:0000313" key="1">
    <source>
        <dbReference type="EMBL" id="SFC02375.1"/>
    </source>
</evidence>
<evidence type="ECO:0000313" key="2">
    <source>
        <dbReference type="Proteomes" id="UP000198832"/>
    </source>
</evidence>
<sequence length="52" mass="5630">MIIAMTILTLVLLVGGFAALAAYARHDRFAGPGNMHDDVDDLGASEHRLVRH</sequence>
<dbReference type="AlphaFoldDB" id="A0A1I1FST8"/>
<dbReference type="STRING" id="574651.SAMN04487968_103112"/>
<gene>
    <name evidence="1" type="ORF">SAMN04487968_103112</name>
</gene>
<organism evidence="1 2">
    <name type="scientific">Nocardioides terrae</name>
    <dbReference type="NCBI Taxonomy" id="574651"/>
    <lineage>
        <taxon>Bacteria</taxon>
        <taxon>Bacillati</taxon>
        <taxon>Actinomycetota</taxon>
        <taxon>Actinomycetes</taxon>
        <taxon>Propionibacteriales</taxon>
        <taxon>Nocardioidaceae</taxon>
        <taxon>Nocardioides</taxon>
    </lineage>
</organism>